<feature type="compositionally biased region" description="Basic residues" evidence="3">
    <location>
        <begin position="130"/>
        <end position="141"/>
    </location>
</feature>
<gene>
    <name evidence="4" type="primary">WBGene00277617</name>
</gene>
<reference evidence="4" key="2">
    <citation type="submission" date="2022-06" db="UniProtKB">
        <authorList>
            <consortium name="EnsemblMetazoa"/>
        </authorList>
    </citation>
    <scope>IDENTIFICATION</scope>
    <source>
        <strain evidence="4">PS312</strain>
    </source>
</reference>
<dbReference type="InterPro" id="IPR032466">
    <property type="entry name" value="Metal_Hydrolase"/>
</dbReference>
<dbReference type="EnsemblMetazoa" id="PPA39248.1">
    <property type="protein sequence ID" value="PPA39248.1"/>
    <property type="gene ID" value="WBGene00277617"/>
</dbReference>
<evidence type="ECO:0000313" key="5">
    <source>
        <dbReference type="Proteomes" id="UP000005239"/>
    </source>
</evidence>
<sequence>MDEEKEAKRRGEKTIHLLFFIATMKRLNASSCSGANSLTHQILEDSLPSPTPAKQTKLTSDPIVEFETTTNMISSNSQPASTTEATVRSQLDTFNINDAPSFSRNNSAGDVSTAEESSLGSPKAASTDGKRKKKKKNREKKRMGTDSVTPRGGLRTGLYRSNENAKENESSQDARDSSSQFIPAPPTSLRPHRKICDVETGEAKEECGYGQPHDLSLNSNSQIDDAPIFGTKNNPVKGYLDIEGAILTNFGLPISFGSTKGTGMRKSESRSKSSSSERGALGLTYTYVPMTASIPVEWVNNSAAHAAVDEDSIVVSNENEGEGCCDDGLREMRMERRRGEKELPEHKEKFIDSHCHLDFIWERHPFTEIQSLRDKYNESFLPTFKGCIANFIRPSNFWYKEWIQKVAKDEQVLGTSWGIHPHHSGEVSHDNLKELKTYIIENRDLLKIVAIGECGIDLSGRNGVSLEKQLEVFKFQVEMAYELDLPIIIHCREGKGIDKDPEDVVLSVLKERPNHPVHRHCFTRDAKVAKKWMQTLHDCSFGFTPLVVNSEWFDHLPEKIIPIDRIHLETDAPYFRPLEYKCFNNLPSNVSLPSAAITVAIRISEITGYSVDDMSGTVQKKIRANFDESPPIALGISKSPSSSFRSHQSTSLLSRSSSVISNQTAASEVVRQESWNAPKFKNAANSYQKEIPRQFPVFDEIEKRTDAQKTAMRKKSLTEMKCVMTKTWELIGASSKEINEESKEIKWDKRIEPIWKRPELAEILDPNSIPSFNIRDHTSTNPVFELVPRFIWFYAKGFYEKFNSYLAEDLEISYDHRVDLVTSDKIALKMGLAEQALIVIDWLIKATNNKVDGYCIMRRHNEKDEMLSTLSILIRSGHKEDVIMKYYERQLFCSLDVEEADLVAIQMDSMEYILLVDKLRQLMSREMRELDNARAQQKSSIPPKWECCNYWNTSATYPCKGFIVDSRKKGVVGTRLHLAALYANHDRLDRVLNEERHRIEGGKHPDIDELDRFFYTPVMNAIKAGKMSLLHTLVKEFGGGMGSKHKITVWTVAVQYERITWMDTLAKLHFPGSFDDKMSIIHGGFPLARCTRMGNFDLLLVLLKLYRDNGWIQLNNDLCREHLNEALFASMIEKNEEMCIELVKAGATIRNNWNLPFHDAKRLWMEEDSSIVDKLDAICIRDKREQEHIGLIL</sequence>
<accession>A0A2A6BDZ5</accession>
<dbReference type="Gene3D" id="3.20.20.140">
    <property type="entry name" value="Metal-dependent hydrolases"/>
    <property type="match status" value="1"/>
</dbReference>
<dbReference type="CDD" id="cd01310">
    <property type="entry name" value="TatD_DNAse"/>
    <property type="match status" value="1"/>
</dbReference>
<feature type="compositionally biased region" description="Polar residues" evidence="3">
    <location>
        <begin position="96"/>
        <end position="120"/>
    </location>
</feature>
<dbReference type="GO" id="GO:0016788">
    <property type="term" value="F:hydrolase activity, acting on ester bonds"/>
    <property type="evidence" value="ECO:0007669"/>
    <property type="project" value="InterPro"/>
</dbReference>
<accession>A0A8R1YZM2</accession>
<keyword evidence="2" id="KW-0378">Hydrolase</keyword>
<proteinExistence type="inferred from homology"/>
<evidence type="ECO:0000313" key="4">
    <source>
        <dbReference type="EnsemblMetazoa" id="PPA39248.1"/>
    </source>
</evidence>
<dbReference type="InterPro" id="IPR001130">
    <property type="entry name" value="TatD-like"/>
</dbReference>
<dbReference type="Pfam" id="PF01026">
    <property type="entry name" value="TatD_DNase"/>
    <property type="match status" value="1"/>
</dbReference>
<dbReference type="PANTHER" id="PTHR46363:SF1">
    <property type="entry name" value="DEOXYRIBONUCLEASE TATDN2-RELATED"/>
    <property type="match status" value="1"/>
</dbReference>
<dbReference type="PROSITE" id="PS01137">
    <property type="entry name" value="TATD_1"/>
    <property type="match status" value="1"/>
</dbReference>
<evidence type="ECO:0000256" key="2">
    <source>
        <dbReference type="ARBA" id="ARBA00022801"/>
    </source>
</evidence>
<protein>
    <submittedName>
        <fullName evidence="4">Uncharacterized protein</fullName>
    </submittedName>
</protein>
<dbReference type="SUPFAM" id="SSF48403">
    <property type="entry name" value="Ankyrin repeat"/>
    <property type="match status" value="1"/>
</dbReference>
<feature type="region of interest" description="Disordered" evidence="3">
    <location>
        <begin position="96"/>
        <end position="193"/>
    </location>
</feature>
<comment type="similarity">
    <text evidence="1">Belongs to the metallo-dependent hydrolases superfamily. TatD-type hydrolase family.</text>
</comment>
<evidence type="ECO:0000256" key="3">
    <source>
        <dbReference type="SAM" id="MobiDB-lite"/>
    </source>
</evidence>
<feature type="region of interest" description="Disordered" evidence="3">
    <location>
        <begin position="257"/>
        <end position="277"/>
    </location>
</feature>
<keyword evidence="5" id="KW-1185">Reference proteome</keyword>
<dbReference type="Proteomes" id="UP000005239">
    <property type="component" value="Unassembled WGS sequence"/>
</dbReference>
<name>A0A2A6BDZ5_PRIPA</name>
<organism evidence="4 5">
    <name type="scientific">Pristionchus pacificus</name>
    <name type="common">Parasitic nematode worm</name>
    <dbReference type="NCBI Taxonomy" id="54126"/>
    <lineage>
        <taxon>Eukaryota</taxon>
        <taxon>Metazoa</taxon>
        <taxon>Ecdysozoa</taxon>
        <taxon>Nematoda</taxon>
        <taxon>Chromadorea</taxon>
        <taxon>Rhabditida</taxon>
        <taxon>Rhabditina</taxon>
        <taxon>Diplogasteromorpha</taxon>
        <taxon>Diplogasteroidea</taxon>
        <taxon>Neodiplogasteridae</taxon>
        <taxon>Pristionchus</taxon>
    </lineage>
</organism>
<reference evidence="5" key="1">
    <citation type="journal article" date="2008" name="Nat. Genet.">
        <title>The Pristionchus pacificus genome provides a unique perspective on nematode lifestyle and parasitism.</title>
        <authorList>
            <person name="Dieterich C."/>
            <person name="Clifton S.W."/>
            <person name="Schuster L.N."/>
            <person name="Chinwalla A."/>
            <person name="Delehaunty K."/>
            <person name="Dinkelacker I."/>
            <person name="Fulton L."/>
            <person name="Fulton R."/>
            <person name="Godfrey J."/>
            <person name="Minx P."/>
            <person name="Mitreva M."/>
            <person name="Roeseler W."/>
            <person name="Tian H."/>
            <person name="Witte H."/>
            <person name="Yang S.P."/>
            <person name="Wilson R.K."/>
            <person name="Sommer R.J."/>
        </authorList>
    </citation>
    <scope>NUCLEOTIDE SEQUENCE [LARGE SCALE GENOMIC DNA]</scope>
    <source>
        <strain evidence="5">PS312</strain>
    </source>
</reference>
<feature type="compositionally biased region" description="Basic and acidic residues" evidence="3">
    <location>
        <begin position="163"/>
        <end position="176"/>
    </location>
</feature>
<dbReference type="InterPro" id="IPR036770">
    <property type="entry name" value="Ankyrin_rpt-contain_sf"/>
</dbReference>
<dbReference type="AlphaFoldDB" id="A0A2A6BDZ5"/>
<dbReference type="PANTHER" id="PTHR46363">
    <property type="entry name" value="DEOXYRIBONUCLEASE TATDN2-RELATED"/>
    <property type="match status" value="1"/>
</dbReference>
<dbReference type="InterPro" id="IPR018228">
    <property type="entry name" value="DNase_TatD-rel_CS"/>
</dbReference>
<dbReference type="Gene3D" id="1.25.40.20">
    <property type="entry name" value="Ankyrin repeat-containing domain"/>
    <property type="match status" value="1"/>
</dbReference>
<evidence type="ECO:0000256" key="1">
    <source>
        <dbReference type="ARBA" id="ARBA00009275"/>
    </source>
</evidence>
<dbReference type="SUPFAM" id="SSF51556">
    <property type="entry name" value="Metallo-dependent hydrolases"/>
    <property type="match status" value="1"/>
</dbReference>